<evidence type="ECO:0000313" key="4">
    <source>
        <dbReference type="EMBL" id="MEJ1091135.1"/>
    </source>
</evidence>
<dbReference type="InterPro" id="IPR018309">
    <property type="entry name" value="Tscrpt_reg_PadR_C"/>
</dbReference>
<comment type="caution">
    <text evidence="4">The sequence shown here is derived from an EMBL/GenBank/DDBJ whole genome shotgun (WGS) entry which is preliminary data.</text>
</comment>
<dbReference type="InterPro" id="IPR005149">
    <property type="entry name" value="Tscrpt_reg_PadR_N"/>
</dbReference>
<reference evidence="4 5" key="1">
    <citation type="submission" date="2024-02" db="EMBL/GenBank/DDBJ databases">
        <authorList>
            <person name="Saticioglu I.B."/>
        </authorList>
    </citation>
    <scope>NUCLEOTIDE SEQUENCE [LARGE SCALE GENOMIC DNA]</scope>
    <source>
        <strain evidence="4 5">Mu-43</strain>
    </source>
</reference>
<feature type="domain" description="Transcription regulator PadR C-terminal" evidence="3">
    <location>
        <begin position="90"/>
        <end position="180"/>
    </location>
</feature>
<dbReference type="Proteomes" id="UP001366085">
    <property type="component" value="Unassembled WGS sequence"/>
</dbReference>
<protein>
    <submittedName>
        <fullName evidence="4">PadR family transcriptional regulator</fullName>
    </submittedName>
</protein>
<evidence type="ECO:0000259" key="3">
    <source>
        <dbReference type="Pfam" id="PF10400"/>
    </source>
</evidence>
<accession>A0ABU8LJF9</accession>
<evidence type="ECO:0000259" key="2">
    <source>
        <dbReference type="Pfam" id="PF03551"/>
    </source>
</evidence>
<dbReference type="Pfam" id="PF03551">
    <property type="entry name" value="PadR"/>
    <property type="match status" value="1"/>
</dbReference>
<feature type="region of interest" description="Disordered" evidence="1">
    <location>
        <begin position="191"/>
        <end position="222"/>
    </location>
</feature>
<dbReference type="PANTHER" id="PTHR43252:SF6">
    <property type="entry name" value="NEGATIVE TRANSCRIPTION REGULATOR PADR"/>
    <property type="match status" value="1"/>
</dbReference>
<dbReference type="PANTHER" id="PTHR43252">
    <property type="entry name" value="TRANSCRIPTIONAL REGULATOR YQJI"/>
    <property type="match status" value="1"/>
</dbReference>
<dbReference type="InterPro" id="IPR036388">
    <property type="entry name" value="WH-like_DNA-bd_sf"/>
</dbReference>
<feature type="domain" description="Transcription regulator PadR N-terminal" evidence="2">
    <location>
        <begin position="7"/>
        <end position="76"/>
    </location>
</feature>
<dbReference type="Pfam" id="PF10400">
    <property type="entry name" value="Vir_act_alpha_C"/>
    <property type="match status" value="1"/>
</dbReference>
<evidence type="ECO:0000256" key="1">
    <source>
        <dbReference type="SAM" id="MobiDB-lite"/>
    </source>
</evidence>
<dbReference type="Gene3D" id="1.10.10.10">
    <property type="entry name" value="Winged helix-like DNA-binding domain superfamily/Winged helix DNA-binding domain"/>
    <property type="match status" value="1"/>
</dbReference>
<gene>
    <name evidence="4" type="ORF">WDU93_05455</name>
</gene>
<sequence length="222" mass="23835">MSVRQSLLAILDQGPCYGYQLRAEFDRRTGSTWPLNVGQIYNTLERLERDGLVAKGEVDAAGHVYYQITDAGRDDVRAWLAAPVERATGTRDELTIKLALAATLPGADVAAIVHDQRVASRAALERLRKEQDAAPAAETAAAQPGAQPDGGALARRLVTEAMALQMEAELRWLDQVETALGGHAPHALALHISADKPRRGRPPRLPDAGSGVTEPAMPLLRG</sequence>
<dbReference type="EMBL" id="JBBDGN010000003">
    <property type="protein sequence ID" value="MEJ1091135.1"/>
    <property type="molecule type" value="Genomic_DNA"/>
</dbReference>
<keyword evidence="5" id="KW-1185">Reference proteome</keyword>
<feature type="region of interest" description="Disordered" evidence="1">
    <location>
        <begin position="129"/>
        <end position="149"/>
    </location>
</feature>
<dbReference type="InterPro" id="IPR036390">
    <property type="entry name" value="WH_DNA-bd_sf"/>
</dbReference>
<dbReference type="SUPFAM" id="SSF46785">
    <property type="entry name" value="Winged helix' DNA-binding domain"/>
    <property type="match status" value="1"/>
</dbReference>
<proteinExistence type="predicted"/>
<evidence type="ECO:0000313" key="5">
    <source>
        <dbReference type="Proteomes" id="UP001366085"/>
    </source>
</evidence>
<feature type="compositionally biased region" description="Low complexity" evidence="1">
    <location>
        <begin position="133"/>
        <end position="149"/>
    </location>
</feature>
<name>A0ABU8LJF9_9MICO</name>
<dbReference type="RefSeq" id="WP_337318377.1">
    <property type="nucleotide sequence ID" value="NZ_JBBDGN010000003.1"/>
</dbReference>
<organism evidence="4 5">
    <name type="scientific">Microbacterium istanbulense</name>
    <dbReference type="NCBI Taxonomy" id="3122049"/>
    <lineage>
        <taxon>Bacteria</taxon>
        <taxon>Bacillati</taxon>
        <taxon>Actinomycetota</taxon>
        <taxon>Actinomycetes</taxon>
        <taxon>Micrococcales</taxon>
        <taxon>Microbacteriaceae</taxon>
        <taxon>Microbacterium</taxon>
    </lineage>
</organism>